<comment type="subcellular location">
    <subcellularLocation>
        <location evidence="1">Secreted</location>
    </subcellularLocation>
</comment>
<evidence type="ECO:0000256" key="3">
    <source>
        <dbReference type="ARBA" id="ARBA00022525"/>
    </source>
</evidence>
<evidence type="ECO:0000313" key="6">
    <source>
        <dbReference type="EMBL" id="AIA62156.1"/>
    </source>
</evidence>
<name>A0A060AA34_SINWO</name>
<dbReference type="GO" id="GO:0005576">
    <property type="term" value="C:extracellular region"/>
    <property type="evidence" value="ECO:0007669"/>
    <property type="project" value="UniProtKB-SubCell"/>
</dbReference>
<dbReference type="InterPro" id="IPR029230">
    <property type="entry name" value="Macin"/>
</dbReference>
<protein>
    <submittedName>
        <fullName evidence="6">Theromacin</fullName>
    </submittedName>
</protein>
<evidence type="ECO:0000256" key="2">
    <source>
        <dbReference type="ARBA" id="ARBA00010366"/>
    </source>
</evidence>
<accession>A0A060AA34</accession>
<keyword evidence="3" id="KW-0964">Secreted</keyword>
<keyword evidence="5" id="KW-0732">Signal</keyword>
<comment type="similarity">
    <text evidence="2">Belongs to the macin family.</text>
</comment>
<organism evidence="6">
    <name type="scientific">Sinanodonta woodiana</name>
    <name type="common">Chinese pond mussel</name>
    <name type="synonym">Anodonta woodiana</name>
    <dbReference type="NCBI Taxonomy" id="1069815"/>
    <lineage>
        <taxon>Eukaryota</taxon>
        <taxon>Metazoa</taxon>
        <taxon>Spiralia</taxon>
        <taxon>Lophotrochozoa</taxon>
        <taxon>Mollusca</taxon>
        <taxon>Bivalvia</taxon>
        <taxon>Autobranchia</taxon>
        <taxon>Heteroconchia</taxon>
        <taxon>Palaeoheterodonta</taxon>
        <taxon>Unionida</taxon>
        <taxon>Unionoidea</taxon>
        <taxon>Unionidae</taxon>
        <taxon>Unioninae</taxon>
        <taxon>Sinanodonta</taxon>
    </lineage>
</organism>
<evidence type="ECO:0000256" key="1">
    <source>
        <dbReference type="ARBA" id="ARBA00004613"/>
    </source>
</evidence>
<dbReference type="EMBL" id="KJ598604">
    <property type="protein sequence ID" value="AIA62156.1"/>
    <property type="molecule type" value="mRNA"/>
</dbReference>
<dbReference type="Gene3D" id="3.30.30.100">
    <property type="match status" value="1"/>
</dbReference>
<sequence>MALIKTMSILFGITILAILTMTPSTEGNPITDCWNTWSRCTGWSSGATGILWQSCEDRCKCQGYATGTCRKVPSKCPFTNEAWQCQCSGTRSGRRPIWCGF</sequence>
<feature type="signal peptide" evidence="5">
    <location>
        <begin position="1"/>
        <end position="27"/>
    </location>
</feature>
<feature type="chain" id="PRO_5001585666" evidence="5">
    <location>
        <begin position="28"/>
        <end position="101"/>
    </location>
</feature>
<dbReference type="InterPro" id="IPR038456">
    <property type="entry name" value="Macin_sf"/>
</dbReference>
<reference evidence="6" key="1">
    <citation type="submission" date="2014-03" db="EMBL/GenBank/DDBJ databases">
        <title>Full-length cDNA cloning and expression analysis of theromacin gene in Anodonta woodiana.</title>
        <authorList>
            <person name="Zhang G.P."/>
            <person name="Wang G.L."/>
            <person name="Li J.L."/>
        </authorList>
    </citation>
    <scope>NUCLEOTIDE SEQUENCE</scope>
</reference>
<keyword evidence="4" id="KW-1015">Disulfide bond</keyword>
<dbReference type="GO" id="GO:0006952">
    <property type="term" value="P:defense response"/>
    <property type="evidence" value="ECO:0007669"/>
    <property type="project" value="InterPro"/>
</dbReference>
<dbReference type="AlphaFoldDB" id="A0A060AA34"/>
<evidence type="ECO:0000256" key="4">
    <source>
        <dbReference type="ARBA" id="ARBA00023157"/>
    </source>
</evidence>
<proteinExistence type="evidence at transcript level"/>
<evidence type="ECO:0000256" key="5">
    <source>
        <dbReference type="SAM" id="SignalP"/>
    </source>
</evidence>
<dbReference type="Pfam" id="PF14865">
    <property type="entry name" value="Macin"/>
    <property type="match status" value="1"/>
</dbReference>